<sequence length="315" mass="34387">MSEIEALLRFLTKDAKLPLGVAMQKITELREAGLTNPQQISRSTLQVVSSIFDEKNAKSVFNASKRIRKRSAEGNEREAGSSNKKRRSSLPEVQTPAKLEASLALPLSSLTAEELSDTVLTTNRAPLLLAFAYSVLAFTMPDQPDSAKLSLAQAVVSAGSKAKAISIGLAKADEDRNWGEGQPSVKVLGQNIKVIRRWGYEISGEDPALWALDMDQVQGPLTAEHTSGETTGLPIYSPQSARSYIKRAFGGDLEKLLKVLSLLYQSWADALSTDDLDKRAWSCYVKTRPDVEQGKAGWGAKGQVKLKDILDLRKT</sequence>
<gene>
    <name evidence="2" type="ORF">AAFC00_001560</name>
</gene>
<dbReference type="GeneID" id="95975263"/>
<organism evidence="2 3">
    <name type="scientific">Neodothiora populina</name>
    <dbReference type="NCBI Taxonomy" id="2781224"/>
    <lineage>
        <taxon>Eukaryota</taxon>
        <taxon>Fungi</taxon>
        <taxon>Dikarya</taxon>
        <taxon>Ascomycota</taxon>
        <taxon>Pezizomycotina</taxon>
        <taxon>Dothideomycetes</taxon>
        <taxon>Dothideomycetidae</taxon>
        <taxon>Dothideales</taxon>
        <taxon>Dothioraceae</taxon>
        <taxon>Neodothiora</taxon>
    </lineage>
</organism>
<protein>
    <submittedName>
        <fullName evidence="2">Uncharacterized protein</fullName>
    </submittedName>
</protein>
<dbReference type="Proteomes" id="UP001562354">
    <property type="component" value="Unassembled WGS sequence"/>
</dbReference>
<evidence type="ECO:0000313" key="3">
    <source>
        <dbReference type="Proteomes" id="UP001562354"/>
    </source>
</evidence>
<dbReference type="EMBL" id="JBFMKM010000003">
    <property type="protein sequence ID" value="KAL1311393.1"/>
    <property type="molecule type" value="Genomic_DNA"/>
</dbReference>
<proteinExistence type="predicted"/>
<dbReference type="RefSeq" id="XP_069204242.1">
    <property type="nucleotide sequence ID" value="XM_069340771.1"/>
</dbReference>
<name>A0ABR3PPK3_9PEZI</name>
<comment type="caution">
    <text evidence="2">The sequence shown here is derived from an EMBL/GenBank/DDBJ whole genome shotgun (WGS) entry which is preliminary data.</text>
</comment>
<evidence type="ECO:0000256" key="1">
    <source>
        <dbReference type="SAM" id="MobiDB-lite"/>
    </source>
</evidence>
<evidence type="ECO:0000313" key="2">
    <source>
        <dbReference type="EMBL" id="KAL1311393.1"/>
    </source>
</evidence>
<keyword evidence="3" id="KW-1185">Reference proteome</keyword>
<feature type="region of interest" description="Disordered" evidence="1">
    <location>
        <begin position="63"/>
        <end position="95"/>
    </location>
</feature>
<feature type="compositionally biased region" description="Basic and acidic residues" evidence="1">
    <location>
        <begin position="70"/>
        <end position="79"/>
    </location>
</feature>
<reference evidence="2 3" key="1">
    <citation type="submission" date="2024-07" db="EMBL/GenBank/DDBJ databases">
        <title>Draft sequence of the Neodothiora populina.</title>
        <authorList>
            <person name="Drown D.D."/>
            <person name="Schuette U.S."/>
            <person name="Buechlein A.B."/>
            <person name="Rusch D.R."/>
            <person name="Winton L.W."/>
            <person name="Adams G.A."/>
        </authorList>
    </citation>
    <scope>NUCLEOTIDE SEQUENCE [LARGE SCALE GENOMIC DNA]</scope>
    <source>
        <strain evidence="2 3">CPC 39397</strain>
    </source>
</reference>
<accession>A0ABR3PPK3</accession>